<dbReference type="SUPFAM" id="SSF52540">
    <property type="entry name" value="P-loop containing nucleoside triphosphate hydrolases"/>
    <property type="match status" value="1"/>
</dbReference>
<dbReference type="OrthoDB" id="9774907at2"/>
<dbReference type="GO" id="GO:0006233">
    <property type="term" value="P:dTDP biosynthetic process"/>
    <property type="evidence" value="ECO:0007669"/>
    <property type="project" value="InterPro"/>
</dbReference>
<dbReference type="GO" id="GO:0005829">
    <property type="term" value="C:cytosol"/>
    <property type="evidence" value="ECO:0007669"/>
    <property type="project" value="TreeGrafter"/>
</dbReference>
<keyword evidence="5 11" id="KW-0545">Nucleotide biosynthesis</keyword>
<dbReference type="PROSITE" id="PS01331">
    <property type="entry name" value="THYMIDYLATE_KINASE"/>
    <property type="match status" value="1"/>
</dbReference>
<evidence type="ECO:0000256" key="10">
    <source>
        <dbReference type="ARBA" id="ARBA00057735"/>
    </source>
</evidence>
<sequence length="212" mass="23791">MSKGMFISLEGPDGAGKSSVLEALIPILETKGQAFITTREPGGVAVAEKIRDIILDPKHTEIDEKTELLLYIASRRQHLVERIVPALNRGELVLVDRFIDSSVAYQGFGRGLKVADIDWLNNFATDGLKPDLTLYFDIEAEEGLARIAKSKDRRADRLDQESVEWHKRVREGYLSILEKEPNRMKRIDASQPLEKVISDTVAVLAEHVESLK</sequence>
<dbReference type="EMBL" id="JWIY01000001">
    <property type="protein sequence ID" value="KIC78238.1"/>
    <property type="molecule type" value="Genomic_DNA"/>
</dbReference>
<dbReference type="InterPro" id="IPR039430">
    <property type="entry name" value="Thymidylate_kin-like_dom"/>
</dbReference>
<evidence type="ECO:0000313" key="13">
    <source>
        <dbReference type="Proteomes" id="UP000031339"/>
    </source>
</evidence>
<protein>
    <recommendedName>
        <fullName evidence="3 11">Thymidylate kinase</fullName>
        <ecNumber evidence="2 11">2.7.4.9</ecNumber>
    </recommendedName>
    <alternativeName>
        <fullName evidence="11">dTMP kinase</fullName>
    </alternativeName>
</protein>
<dbReference type="GO" id="GO:0006227">
    <property type="term" value="P:dUDP biosynthetic process"/>
    <property type="evidence" value="ECO:0007669"/>
    <property type="project" value="TreeGrafter"/>
</dbReference>
<evidence type="ECO:0000256" key="7">
    <source>
        <dbReference type="ARBA" id="ARBA00022777"/>
    </source>
</evidence>
<dbReference type="PANTHER" id="PTHR10344:SF4">
    <property type="entry name" value="UMP-CMP KINASE 2, MITOCHONDRIAL"/>
    <property type="match status" value="1"/>
</dbReference>
<dbReference type="GO" id="GO:0006235">
    <property type="term" value="P:dTTP biosynthetic process"/>
    <property type="evidence" value="ECO:0007669"/>
    <property type="project" value="UniProtKB-UniRule"/>
</dbReference>
<evidence type="ECO:0000256" key="4">
    <source>
        <dbReference type="ARBA" id="ARBA00022679"/>
    </source>
</evidence>
<comment type="caution">
    <text evidence="12">The sequence shown here is derived from an EMBL/GenBank/DDBJ whole genome shotgun (WGS) entry which is preliminary data.</text>
</comment>
<dbReference type="InterPro" id="IPR018094">
    <property type="entry name" value="Thymidylate_kinase"/>
</dbReference>
<dbReference type="PANTHER" id="PTHR10344">
    <property type="entry name" value="THYMIDYLATE KINASE"/>
    <property type="match status" value="1"/>
</dbReference>
<reference evidence="12 13" key="1">
    <citation type="submission" date="2014-12" db="EMBL/GenBank/DDBJ databases">
        <title>Partial genome sequence of Streptococcus constellatus KCOM 1650 (= ChDC B144).</title>
        <authorList>
            <person name="Kook J.-K."/>
            <person name="Park S.-N."/>
            <person name="Lim Y.K."/>
            <person name="Jo E."/>
        </authorList>
    </citation>
    <scope>NUCLEOTIDE SEQUENCE [LARGE SCALE GENOMIC DNA]</scope>
    <source>
        <strain evidence="12 13">KCOM 1650</strain>
    </source>
</reference>
<dbReference type="EC" id="2.7.4.9" evidence="2 11"/>
<evidence type="ECO:0000256" key="9">
    <source>
        <dbReference type="ARBA" id="ARBA00048743"/>
    </source>
</evidence>
<dbReference type="STRING" id="862969.SCI_0526"/>
<evidence type="ECO:0000256" key="3">
    <source>
        <dbReference type="ARBA" id="ARBA00017144"/>
    </source>
</evidence>
<evidence type="ECO:0000256" key="8">
    <source>
        <dbReference type="ARBA" id="ARBA00022840"/>
    </source>
</evidence>
<evidence type="ECO:0000256" key="6">
    <source>
        <dbReference type="ARBA" id="ARBA00022741"/>
    </source>
</evidence>
<evidence type="ECO:0000313" key="12">
    <source>
        <dbReference type="EMBL" id="KIC78238.1"/>
    </source>
</evidence>
<dbReference type="GeneID" id="93846625"/>
<dbReference type="InterPro" id="IPR018095">
    <property type="entry name" value="Thymidylate_kin_CS"/>
</dbReference>
<dbReference type="Gene3D" id="3.40.50.300">
    <property type="entry name" value="P-loop containing nucleotide triphosphate hydrolases"/>
    <property type="match status" value="1"/>
</dbReference>
<dbReference type="HAMAP" id="MF_00165">
    <property type="entry name" value="Thymidylate_kinase"/>
    <property type="match status" value="1"/>
</dbReference>
<feature type="binding site" evidence="11">
    <location>
        <begin position="11"/>
        <end position="18"/>
    </location>
    <ligand>
        <name>ATP</name>
        <dbReference type="ChEBI" id="CHEBI:30616"/>
    </ligand>
</feature>
<dbReference type="RefSeq" id="WP_006269846.1">
    <property type="nucleotide sequence ID" value="NZ_CP068213.1"/>
</dbReference>
<dbReference type="NCBIfam" id="TIGR00041">
    <property type="entry name" value="DTMP_kinase"/>
    <property type="match status" value="1"/>
</dbReference>
<dbReference type="Pfam" id="PF02223">
    <property type="entry name" value="Thymidylate_kin"/>
    <property type="match status" value="1"/>
</dbReference>
<proteinExistence type="inferred from homology"/>
<evidence type="ECO:0000256" key="1">
    <source>
        <dbReference type="ARBA" id="ARBA00009776"/>
    </source>
</evidence>
<evidence type="ECO:0000256" key="11">
    <source>
        <dbReference type="HAMAP-Rule" id="MF_00165"/>
    </source>
</evidence>
<comment type="function">
    <text evidence="10 11">Phosphorylation of dTMP to form dTDP in both de novo and salvage pathways of dTTP synthesis.</text>
</comment>
<dbReference type="AlphaFoldDB" id="A0A0C1HVW3"/>
<dbReference type="GO" id="GO:0005524">
    <property type="term" value="F:ATP binding"/>
    <property type="evidence" value="ECO:0007669"/>
    <property type="project" value="UniProtKB-UniRule"/>
</dbReference>
<keyword evidence="4 11" id="KW-0808">Transferase</keyword>
<evidence type="ECO:0000256" key="2">
    <source>
        <dbReference type="ARBA" id="ARBA00012980"/>
    </source>
</evidence>
<gene>
    <name evidence="11" type="primary">tmk</name>
    <name evidence="12" type="ORF">RN79_01290</name>
</gene>
<dbReference type="GO" id="GO:0004798">
    <property type="term" value="F:dTMP kinase activity"/>
    <property type="evidence" value="ECO:0007669"/>
    <property type="project" value="UniProtKB-UniRule"/>
</dbReference>
<dbReference type="Proteomes" id="UP000031339">
    <property type="component" value="Unassembled WGS sequence"/>
</dbReference>
<comment type="similarity">
    <text evidence="1 11">Belongs to the thymidylate kinase family.</text>
</comment>
<dbReference type="CDD" id="cd01672">
    <property type="entry name" value="TMPK"/>
    <property type="match status" value="1"/>
</dbReference>
<dbReference type="FunFam" id="3.40.50.300:FF:000225">
    <property type="entry name" value="Thymidylate kinase"/>
    <property type="match status" value="1"/>
</dbReference>
<accession>A0A0C1HVW3</accession>
<name>A0A0C1HVW3_STRCV</name>
<keyword evidence="8 11" id="KW-0067">ATP-binding</keyword>
<comment type="catalytic activity">
    <reaction evidence="9 11">
        <text>dTMP + ATP = dTDP + ADP</text>
        <dbReference type="Rhea" id="RHEA:13517"/>
        <dbReference type="ChEBI" id="CHEBI:30616"/>
        <dbReference type="ChEBI" id="CHEBI:58369"/>
        <dbReference type="ChEBI" id="CHEBI:63528"/>
        <dbReference type="ChEBI" id="CHEBI:456216"/>
        <dbReference type="EC" id="2.7.4.9"/>
    </reaction>
</comment>
<keyword evidence="7 11" id="KW-0418">Kinase</keyword>
<organism evidence="12 13">
    <name type="scientific">Streptococcus constellatus</name>
    <dbReference type="NCBI Taxonomy" id="76860"/>
    <lineage>
        <taxon>Bacteria</taxon>
        <taxon>Bacillati</taxon>
        <taxon>Bacillota</taxon>
        <taxon>Bacilli</taxon>
        <taxon>Lactobacillales</taxon>
        <taxon>Streptococcaceae</taxon>
        <taxon>Streptococcus</taxon>
        <taxon>Streptococcus anginosus group</taxon>
    </lineage>
</organism>
<dbReference type="InterPro" id="IPR027417">
    <property type="entry name" value="P-loop_NTPase"/>
</dbReference>
<evidence type="ECO:0000256" key="5">
    <source>
        <dbReference type="ARBA" id="ARBA00022727"/>
    </source>
</evidence>
<keyword evidence="6 11" id="KW-0547">Nucleotide-binding</keyword>
<dbReference type="eggNOG" id="COG0125">
    <property type="taxonomic scope" value="Bacteria"/>
</dbReference>